<dbReference type="OrthoDB" id="9803988at2"/>
<organism evidence="6 7">
    <name type="scientific">Albidovulum denitrificans</name>
    <dbReference type="NCBI Taxonomy" id="404881"/>
    <lineage>
        <taxon>Bacteria</taxon>
        <taxon>Pseudomonadati</taxon>
        <taxon>Pseudomonadota</taxon>
        <taxon>Alphaproteobacteria</taxon>
        <taxon>Rhodobacterales</taxon>
        <taxon>Paracoccaceae</taxon>
        <taxon>Albidovulum</taxon>
    </lineage>
</organism>
<evidence type="ECO:0000256" key="1">
    <source>
        <dbReference type="ARBA" id="ARBA00004418"/>
    </source>
</evidence>
<comment type="similarity">
    <text evidence="2">Belongs to the bacterial solute-binding protein 5 family.</text>
</comment>
<feature type="signal peptide" evidence="4">
    <location>
        <begin position="1"/>
        <end position="39"/>
    </location>
</feature>
<dbReference type="Gene3D" id="3.40.190.10">
    <property type="entry name" value="Periplasmic binding protein-like II"/>
    <property type="match status" value="1"/>
</dbReference>
<dbReference type="InterPro" id="IPR039424">
    <property type="entry name" value="SBP_5"/>
</dbReference>
<dbReference type="Pfam" id="PF00496">
    <property type="entry name" value="SBP_bac_5"/>
    <property type="match status" value="1"/>
</dbReference>
<dbReference type="GO" id="GO:0042884">
    <property type="term" value="P:microcin transport"/>
    <property type="evidence" value="ECO:0007669"/>
    <property type="project" value="TreeGrafter"/>
</dbReference>
<dbReference type="GO" id="GO:0015833">
    <property type="term" value="P:peptide transport"/>
    <property type="evidence" value="ECO:0007669"/>
    <property type="project" value="TreeGrafter"/>
</dbReference>
<evidence type="ECO:0000259" key="5">
    <source>
        <dbReference type="Pfam" id="PF00496"/>
    </source>
</evidence>
<comment type="caution">
    <text evidence="6">The sequence shown here is derived from an EMBL/GenBank/DDBJ whole genome shotgun (WGS) entry which is preliminary data.</text>
</comment>
<dbReference type="CDD" id="cd08497">
    <property type="entry name" value="MbnE-like"/>
    <property type="match status" value="1"/>
</dbReference>
<dbReference type="SUPFAM" id="SSF53850">
    <property type="entry name" value="Periplasmic binding protein-like II"/>
    <property type="match status" value="1"/>
</dbReference>
<keyword evidence="3 4" id="KW-0732">Signal</keyword>
<gene>
    <name evidence="6" type="ORF">LX70_02301</name>
</gene>
<feature type="domain" description="Solute-binding protein family 5" evidence="5">
    <location>
        <begin position="129"/>
        <end position="535"/>
    </location>
</feature>
<name>A0A2S8S7N4_9RHOB</name>
<sequence length="636" mass="71252">MQVQDCRRPMGQRGPSRQVFFAAAAIVALTVATLPGAKAAGDVTVSYGFSNFGALKYPADFDNLDYVNPDAPKGGEISLWSQGSFDSFNQYARDGVAAALNTIGSESMLTNTYDDPYGAYCLLCTTLEYPADLSFVTFNLRDDVTFSDGTPMTAEDVAFSFNLFQTQGISEYRRIVEGFIDRVEVETPHRITFYFKPEASLRDRVGVAGGTPVFSKAWFEKTGARLDKSTKEPFLSTGAYVLDSFDYNRRVVYKRNPDYWGNDIPLNRGRNNFDRIRVEYYGDSDAAFEGFKAGDYTFRTETDPENWSTGYNFDAIRKGWARIETIPDGNVGTHLSWVFNLDRPHWQDARVRQAIGMAFNFPWSNQTLFHGLYSRPVSFWPNTDLAATGTPTEGEVALLKPLVDKGLLDAAILTDDAAAPPENAAATNRPERKNARAAAALLEEAGWKTGSDGIRRNDKGEVLSLTIIQYNPFYDKVVNPFIENLKLIGVQAKLERVDTAQYVERRRKGDFDLANQAFDMNFEPSIGLEQWFGSKTADDSSRNLMRLRDPAVDALIGDVIAAKTVQDLTTSVHALDRALRAKAFDIPLWYNPDNWVAYYDFYRHPDTLPPLQVGQLDFWWYDADKAAELKAAGAYN</sequence>
<dbReference type="Proteomes" id="UP000238338">
    <property type="component" value="Unassembled WGS sequence"/>
</dbReference>
<reference evidence="6 7" key="1">
    <citation type="submission" date="2018-02" db="EMBL/GenBank/DDBJ databases">
        <title>Genomic Encyclopedia of Archaeal and Bacterial Type Strains, Phase II (KMG-II): from individual species to whole genera.</title>
        <authorList>
            <person name="Goeker M."/>
        </authorList>
    </citation>
    <scope>NUCLEOTIDE SEQUENCE [LARGE SCALE GENOMIC DNA]</scope>
    <source>
        <strain evidence="6 7">DSM 18921</strain>
    </source>
</reference>
<dbReference type="EMBL" id="PVEP01000004">
    <property type="protein sequence ID" value="PQV56728.1"/>
    <property type="molecule type" value="Genomic_DNA"/>
</dbReference>
<evidence type="ECO:0000256" key="4">
    <source>
        <dbReference type="SAM" id="SignalP"/>
    </source>
</evidence>
<protein>
    <submittedName>
        <fullName evidence="6">Microcin C transport system substrate-binding protein</fullName>
    </submittedName>
</protein>
<dbReference type="Gene3D" id="3.10.105.10">
    <property type="entry name" value="Dipeptide-binding Protein, Domain 3"/>
    <property type="match status" value="1"/>
</dbReference>
<feature type="chain" id="PRO_5015603713" evidence="4">
    <location>
        <begin position="40"/>
        <end position="636"/>
    </location>
</feature>
<dbReference type="GO" id="GO:1904680">
    <property type="term" value="F:peptide transmembrane transporter activity"/>
    <property type="evidence" value="ECO:0007669"/>
    <property type="project" value="TreeGrafter"/>
</dbReference>
<dbReference type="AlphaFoldDB" id="A0A2S8S7N4"/>
<dbReference type="PANTHER" id="PTHR30290:SF64">
    <property type="entry name" value="ABC TRANSPORTER PERIPLASMIC BINDING PROTEIN"/>
    <property type="match status" value="1"/>
</dbReference>
<dbReference type="PIRSF" id="PIRSF002741">
    <property type="entry name" value="MppA"/>
    <property type="match status" value="1"/>
</dbReference>
<accession>A0A2S8S7N4</accession>
<evidence type="ECO:0000256" key="2">
    <source>
        <dbReference type="ARBA" id="ARBA00005695"/>
    </source>
</evidence>
<evidence type="ECO:0000256" key="3">
    <source>
        <dbReference type="ARBA" id="ARBA00022729"/>
    </source>
</evidence>
<dbReference type="GO" id="GO:0030288">
    <property type="term" value="C:outer membrane-bounded periplasmic space"/>
    <property type="evidence" value="ECO:0007669"/>
    <property type="project" value="TreeGrafter"/>
</dbReference>
<comment type="subcellular location">
    <subcellularLocation>
        <location evidence="1">Periplasm</location>
    </subcellularLocation>
</comment>
<evidence type="ECO:0000313" key="6">
    <source>
        <dbReference type="EMBL" id="PQV56728.1"/>
    </source>
</evidence>
<dbReference type="RefSeq" id="WP_105514891.1">
    <property type="nucleotide sequence ID" value="NZ_PVEP01000004.1"/>
</dbReference>
<proteinExistence type="inferred from homology"/>
<dbReference type="PANTHER" id="PTHR30290">
    <property type="entry name" value="PERIPLASMIC BINDING COMPONENT OF ABC TRANSPORTER"/>
    <property type="match status" value="1"/>
</dbReference>
<evidence type="ECO:0000313" key="7">
    <source>
        <dbReference type="Proteomes" id="UP000238338"/>
    </source>
</evidence>
<dbReference type="InterPro" id="IPR000914">
    <property type="entry name" value="SBP_5_dom"/>
</dbReference>
<dbReference type="InterPro" id="IPR030678">
    <property type="entry name" value="Peptide/Ni-bd"/>
</dbReference>
<keyword evidence="7" id="KW-1185">Reference proteome</keyword>
<dbReference type="GO" id="GO:0043190">
    <property type="term" value="C:ATP-binding cassette (ABC) transporter complex"/>
    <property type="evidence" value="ECO:0007669"/>
    <property type="project" value="InterPro"/>
</dbReference>